<evidence type="ECO:0000313" key="3">
    <source>
        <dbReference type="Proteomes" id="UP000267251"/>
    </source>
</evidence>
<accession>A0A4P9Y0F9</accession>
<organism evidence="2 3">
    <name type="scientific">Piptocephalis cylindrospora</name>
    <dbReference type="NCBI Taxonomy" id="1907219"/>
    <lineage>
        <taxon>Eukaryota</taxon>
        <taxon>Fungi</taxon>
        <taxon>Fungi incertae sedis</taxon>
        <taxon>Zoopagomycota</taxon>
        <taxon>Zoopagomycotina</taxon>
        <taxon>Zoopagomycetes</taxon>
        <taxon>Zoopagales</taxon>
        <taxon>Piptocephalidaceae</taxon>
        <taxon>Piptocephalis</taxon>
    </lineage>
</organism>
<evidence type="ECO:0000256" key="1">
    <source>
        <dbReference type="SAM" id="MobiDB-lite"/>
    </source>
</evidence>
<name>A0A4P9Y0F9_9FUNG</name>
<keyword evidence="3" id="KW-1185">Reference proteome</keyword>
<sequence length="172" mass="19042">MPVMVIKSNIGGRANGPPLPSTLNKLDRQLNLSSSLPRTEMNTPTKPPSLLEEDISYCFPSLEHRDTEPDKRGKYVDGQEGSTHGGELEGRAWGMIKRDGFKLLDGEEMYRVSISYGLVYYEKKIPASCSIDHKMIIEQFETALLAGQDAKYERASLSPDIAAGNVEGQCFT</sequence>
<dbReference type="AlphaFoldDB" id="A0A4P9Y0F9"/>
<dbReference type="Proteomes" id="UP000267251">
    <property type="component" value="Unassembled WGS sequence"/>
</dbReference>
<feature type="region of interest" description="Disordered" evidence="1">
    <location>
        <begin position="62"/>
        <end position="87"/>
    </location>
</feature>
<reference evidence="3" key="1">
    <citation type="journal article" date="2018" name="Nat. Microbiol.">
        <title>Leveraging single-cell genomics to expand the fungal tree of life.</title>
        <authorList>
            <person name="Ahrendt S.R."/>
            <person name="Quandt C.A."/>
            <person name="Ciobanu D."/>
            <person name="Clum A."/>
            <person name="Salamov A."/>
            <person name="Andreopoulos B."/>
            <person name="Cheng J.F."/>
            <person name="Woyke T."/>
            <person name="Pelin A."/>
            <person name="Henrissat B."/>
            <person name="Reynolds N.K."/>
            <person name="Benny G.L."/>
            <person name="Smith M.E."/>
            <person name="James T.Y."/>
            <person name="Grigoriev I.V."/>
        </authorList>
    </citation>
    <scope>NUCLEOTIDE SEQUENCE [LARGE SCALE GENOMIC DNA]</scope>
</reference>
<feature type="compositionally biased region" description="Basic and acidic residues" evidence="1">
    <location>
        <begin position="62"/>
        <end position="77"/>
    </location>
</feature>
<evidence type="ECO:0000313" key="2">
    <source>
        <dbReference type="EMBL" id="RKP12144.1"/>
    </source>
</evidence>
<proteinExistence type="predicted"/>
<gene>
    <name evidence="2" type="ORF">BJ684DRAFT_17342</name>
</gene>
<dbReference type="EMBL" id="KZ988462">
    <property type="protein sequence ID" value="RKP12144.1"/>
    <property type="molecule type" value="Genomic_DNA"/>
</dbReference>
<protein>
    <submittedName>
        <fullName evidence="2">Uncharacterized protein</fullName>
    </submittedName>
</protein>